<accession>A0A0N1NY98</accession>
<dbReference type="Proteomes" id="UP000038010">
    <property type="component" value="Unassembled WGS sequence"/>
</dbReference>
<name>A0A0N1NY98_9EURO</name>
<dbReference type="VEuPathDB" id="FungiDB:AB675_11833"/>
<organism evidence="1 2">
    <name type="scientific">Cyphellophora attinorum</name>
    <dbReference type="NCBI Taxonomy" id="1664694"/>
    <lineage>
        <taxon>Eukaryota</taxon>
        <taxon>Fungi</taxon>
        <taxon>Dikarya</taxon>
        <taxon>Ascomycota</taxon>
        <taxon>Pezizomycotina</taxon>
        <taxon>Eurotiomycetes</taxon>
        <taxon>Chaetothyriomycetidae</taxon>
        <taxon>Chaetothyriales</taxon>
        <taxon>Cyphellophoraceae</taxon>
        <taxon>Cyphellophora</taxon>
    </lineage>
</organism>
<reference evidence="1 2" key="1">
    <citation type="submission" date="2015-06" db="EMBL/GenBank/DDBJ databases">
        <title>Draft genome of the ant-associated black yeast Phialophora attae CBS 131958.</title>
        <authorList>
            <person name="Moreno L.F."/>
            <person name="Stielow B.J."/>
            <person name="de Hoog S."/>
            <person name="Vicente V.A."/>
            <person name="Weiss V.A."/>
            <person name="de Vries M."/>
            <person name="Cruz L.M."/>
            <person name="Souza E.M."/>
        </authorList>
    </citation>
    <scope>NUCLEOTIDE SEQUENCE [LARGE SCALE GENOMIC DNA]</scope>
    <source>
        <strain evidence="1 2">CBS 131958</strain>
    </source>
</reference>
<dbReference type="GeneID" id="28732594"/>
<sequence length="137" mass="14973">MAWYFLMVGGNCHSRTVLKDSYNHYGVRRWVITGKFEGDQTSHKEAAVGSSSSVCLSGGLRLLASAAGIRRGFVEDDSAFDSDLVGTEFAEFNSRQRVDDVREVEYVGVLKARVDHFTQARASATSVCLSASVTGRQ</sequence>
<dbReference type="EMBL" id="LFJN01000028">
    <property type="protein sequence ID" value="KPI36794.1"/>
    <property type="molecule type" value="Genomic_DNA"/>
</dbReference>
<keyword evidence="2" id="KW-1185">Reference proteome</keyword>
<protein>
    <submittedName>
        <fullName evidence="1">Uncharacterized protein</fullName>
    </submittedName>
</protein>
<evidence type="ECO:0000313" key="2">
    <source>
        <dbReference type="Proteomes" id="UP000038010"/>
    </source>
</evidence>
<evidence type="ECO:0000313" key="1">
    <source>
        <dbReference type="EMBL" id="KPI36794.1"/>
    </source>
</evidence>
<gene>
    <name evidence="1" type="ORF">AB675_11833</name>
</gene>
<comment type="caution">
    <text evidence="1">The sequence shown here is derived from an EMBL/GenBank/DDBJ whole genome shotgun (WGS) entry which is preliminary data.</text>
</comment>
<proteinExistence type="predicted"/>
<dbReference type="RefSeq" id="XP_017996757.1">
    <property type="nucleotide sequence ID" value="XM_018140713.1"/>
</dbReference>
<dbReference type="AlphaFoldDB" id="A0A0N1NY98"/>